<dbReference type="AlphaFoldDB" id="A0A090Q8S7"/>
<evidence type="ECO:0000313" key="2">
    <source>
        <dbReference type="EMBL" id="GAK99405.1"/>
    </source>
</evidence>
<name>A0A090Q8S7_NONUL</name>
<dbReference type="EMBL" id="BBMM01000002">
    <property type="protein sequence ID" value="GAK99405.1"/>
    <property type="molecule type" value="Genomic_DNA"/>
</dbReference>
<gene>
    <name evidence="2" type="ORF">JCM19314_3450</name>
</gene>
<sequence>MIISCDSSDDGTGNTDDGNGDEGTALIQESMFNTASLVSFQSITSTLEDGTTAACYEITFSSNPVASGPFCPATINDVAGMGFYDGASNPGLRVFSAALLNDIEADGYNMVNDDGTVNVDDFTSGQTDSSKSYCLAAAPDYNLLLTFIIPATLN</sequence>
<protein>
    <submittedName>
        <fullName evidence="2">Uncharacterized protein</fullName>
    </submittedName>
</protein>
<organism evidence="2 3">
    <name type="scientific">Nonlabens ulvanivorans</name>
    <name type="common">Persicivirga ulvanivorans</name>
    <dbReference type="NCBI Taxonomy" id="906888"/>
    <lineage>
        <taxon>Bacteria</taxon>
        <taxon>Pseudomonadati</taxon>
        <taxon>Bacteroidota</taxon>
        <taxon>Flavobacteriia</taxon>
        <taxon>Flavobacteriales</taxon>
        <taxon>Flavobacteriaceae</taxon>
        <taxon>Nonlabens</taxon>
    </lineage>
</organism>
<evidence type="ECO:0000313" key="3">
    <source>
        <dbReference type="Proteomes" id="UP000029226"/>
    </source>
</evidence>
<accession>A0A090Q8S7</accession>
<comment type="caution">
    <text evidence="2">The sequence shown here is derived from an EMBL/GenBank/DDBJ whole genome shotgun (WGS) entry which is preliminary data.</text>
</comment>
<feature type="region of interest" description="Disordered" evidence="1">
    <location>
        <begin position="1"/>
        <end position="23"/>
    </location>
</feature>
<reference evidence="2 3" key="1">
    <citation type="journal article" date="2014" name="Genome Announc.">
        <title>Draft Genome Sequences of Marine Flavobacterium Nonlabens Strains NR17, NR24, NR27, NR32, NR33, and Ara13.</title>
        <authorList>
            <person name="Nakanishi M."/>
            <person name="Meirelles P."/>
            <person name="Suzuki R."/>
            <person name="Takatani N."/>
            <person name="Mino S."/>
            <person name="Suda W."/>
            <person name="Oshima K."/>
            <person name="Hattori M."/>
            <person name="Ohkuma M."/>
            <person name="Hosokawa M."/>
            <person name="Miyashita K."/>
            <person name="Thompson F.L."/>
            <person name="Niwa A."/>
            <person name="Sawabe T."/>
            <person name="Sawabe T."/>
        </authorList>
    </citation>
    <scope>NUCLEOTIDE SEQUENCE [LARGE SCALE GENOMIC DNA]</scope>
    <source>
        <strain evidence="3">JCM19314</strain>
    </source>
</reference>
<proteinExistence type="predicted"/>
<dbReference type="Proteomes" id="UP000029226">
    <property type="component" value="Unassembled WGS sequence"/>
</dbReference>
<evidence type="ECO:0000256" key="1">
    <source>
        <dbReference type="SAM" id="MobiDB-lite"/>
    </source>
</evidence>